<proteinExistence type="predicted"/>
<evidence type="ECO:0000256" key="1">
    <source>
        <dbReference type="SAM" id="MobiDB-lite"/>
    </source>
</evidence>
<evidence type="ECO:0000313" key="4">
    <source>
        <dbReference type="Proteomes" id="UP000822688"/>
    </source>
</evidence>
<feature type="domain" description="Reverse transcriptase zinc-binding" evidence="2">
    <location>
        <begin position="246"/>
        <end position="311"/>
    </location>
</feature>
<feature type="compositionally biased region" description="Low complexity" evidence="1">
    <location>
        <begin position="481"/>
        <end position="497"/>
    </location>
</feature>
<feature type="compositionally biased region" description="Acidic residues" evidence="1">
    <location>
        <begin position="545"/>
        <end position="555"/>
    </location>
</feature>
<dbReference type="EMBL" id="CM026421">
    <property type="protein sequence ID" value="KAG0592850.1"/>
    <property type="molecule type" value="Genomic_DNA"/>
</dbReference>
<reference evidence="3" key="1">
    <citation type="submission" date="2020-06" db="EMBL/GenBank/DDBJ databases">
        <title>WGS assembly of Ceratodon purpureus strain R40.</title>
        <authorList>
            <person name="Carey S.B."/>
            <person name="Jenkins J."/>
            <person name="Shu S."/>
            <person name="Lovell J.T."/>
            <person name="Sreedasyam A."/>
            <person name="Maumus F."/>
            <person name="Tiley G.P."/>
            <person name="Fernandez-Pozo N."/>
            <person name="Barry K."/>
            <person name="Chen C."/>
            <person name="Wang M."/>
            <person name="Lipzen A."/>
            <person name="Daum C."/>
            <person name="Saski C.A."/>
            <person name="Payton A.C."/>
            <person name="Mcbreen J.C."/>
            <person name="Conrad R.E."/>
            <person name="Kollar L.M."/>
            <person name="Olsson S."/>
            <person name="Huttunen S."/>
            <person name="Landis J.B."/>
            <person name="Wickett N.J."/>
            <person name="Johnson M.G."/>
            <person name="Rensing S.A."/>
            <person name="Grimwood J."/>
            <person name="Schmutz J."/>
            <person name="Mcdaniel S.F."/>
        </authorList>
    </citation>
    <scope>NUCLEOTIDE SEQUENCE</scope>
    <source>
        <strain evidence="3">R40</strain>
    </source>
</reference>
<sequence length="586" mass="66870">MHAKEILRQPLFGNDLILQPNGKSYGPENRSNYTTWAKHGVFTIKDLWDLEEQDWKSEWKLQHQTHSRLIPIQRPAIIASIPWQIQPSHVQSGEWIALELQQQIEHIYHLTEEREGQWFGRRYLKTASEELILDEEGEVRVPAGTPEQVRVLISCGIRQEIKRYNPKMTPSPNEQIWMFGTVPIIRLAWDPTEWEWAAIGSLKATGFFGYETKRGYKIGLRTRPSTMRGIRHLRAQGYNYKQCKLVINKVWHSWLPKKISAMLWLTMAGGLPVGAWRHLAGWGGECKMCNTADIESPEHALRTCPMVAEVWIRYAALRAHYNLPNNCNTWNKILYGEITSPPGASTIEEATKWDSSGLTVTTENTAWDILRACLVWNIWVQKCAQELNGESFSVGKVLFYSWKTTIQIGMEVWAEIFRHAKHRSTERRAEMMAAFETIWTKQGVFGRMAQAPKWNSTPPDALLPQNLAQILIRDRDQPQLAPSYSPDRAAASSSAPSEDLSGAIDDLFAEVNLDLQQRENTFQNQDVEQTPRTESTEPPAQATAEPEEQDSIEEPLAEHQLPNSSAATATSAPTHQAQGITLRRYR</sequence>
<evidence type="ECO:0000313" key="3">
    <source>
        <dbReference type="EMBL" id="KAG0592850.1"/>
    </source>
</evidence>
<dbReference type="Proteomes" id="UP000822688">
    <property type="component" value="Chromosome 1"/>
</dbReference>
<protein>
    <recommendedName>
        <fullName evidence="2">Reverse transcriptase zinc-binding domain-containing protein</fullName>
    </recommendedName>
</protein>
<feature type="region of interest" description="Disordered" evidence="1">
    <location>
        <begin position="522"/>
        <end position="586"/>
    </location>
</feature>
<dbReference type="AlphaFoldDB" id="A0A8T0JAC2"/>
<keyword evidence="4" id="KW-1185">Reference proteome</keyword>
<feature type="compositionally biased region" description="Low complexity" evidence="1">
    <location>
        <begin position="564"/>
        <end position="574"/>
    </location>
</feature>
<feature type="region of interest" description="Disordered" evidence="1">
    <location>
        <begin position="479"/>
        <end position="500"/>
    </location>
</feature>
<organism evidence="3 4">
    <name type="scientific">Ceratodon purpureus</name>
    <name type="common">Fire moss</name>
    <name type="synonym">Dicranum purpureum</name>
    <dbReference type="NCBI Taxonomy" id="3225"/>
    <lineage>
        <taxon>Eukaryota</taxon>
        <taxon>Viridiplantae</taxon>
        <taxon>Streptophyta</taxon>
        <taxon>Embryophyta</taxon>
        <taxon>Bryophyta</taxon>
        <taxon>Bryophytina</taxon>
        <taxon>Bryopsida</taxon>
        <taxon>Dicranidae</taxon>
        <taxon>Pseudoditrichales</taxon>
        <taxon>Ditrichaceae</taxon>
        <taxon>Ceratodon</taxon>
    </lineage>
</organism>
<evidence type="ECO:0000259" key="2">
    <source>
        <dbReference type="Pfam" id="PF13966"/>
    </source>
</evidence>
<gene>
    <name evidence="3" type="ORF">KC19_1G284800</name>
</gene>
<comment type="caution">
    <text evidence="3">The sequence shown here is derived from an EMBL/GenBank/DDBJ whole genome shotgun (WGS) entry which is preliminary data.</text>
</comment>
<accession>A0A8T0JAC2</accession>
<name>A0A8T0JAC2_CERPU</name>
<dbReference type="Pfam" id="PF13966">
    <property type="entry name" value="zf-RVT"/>
    <property type="match status" value="1"/>
</dbReference>
<dbReference type="InterPro" id="IPR026960">
    <property type="entry name" value="RVT-Znf"/>
</dbReference>